<sequence>MLEMLIAIGLSLSATIGIGDAIALAGLAKGLIGRIGEKDAFGILKKALDKTIKEAEDAEAKDILKSLEDDENLLRKFHERLGVSEEARKSFVSQYFNGRDDVLEDLAKNYYELFCEKAIKKDGAFKEFVVTGLMGLKTQEIITNEAVKNVERYLEDITEDIRRIKEAESRQFLITSDLNEVGREISGGKPEIGYVKRDEIKEVKDALKITNKLIVTGKPGAGKTRFMLRVLKDFDCDRFVVIRRFFREDGITTLDAELQEFDSFVVVWDDLHRAKDDLVKSAIKQIEQLAREGDRRVLFIGTSRASDKYYGFEPREKGMLLEDFRSLELVEGCAAHFGVSVKDDVKEKILRIGDGTPLYVISLFFTLEAQGKKEITPKDLQTLPENSFNIWLDHLKFLENNGELSTSGQHVLRSIAIAMHAVGGIDFEMLEAFYEHVFRGDPYHFEGGLEKVTNKFFVGNEGENYFMHAVQVEAIESRFPLEPSERYIGRLREVLTSLERDESGMLLGGFAFWLYGSKRYKESLKFWDAFMGKEPNRVEAYNNRGVAYARLNQHERAIEDYDRAVELNPEDAEAYFNRGNAYARLNQNERAIEDYDRAVELNSEDAEAYFNRGVAYARLNQNERAIEDYDRAVELNSEDAEAYFNRGNAYAGLNQHERAIEDYDMAVELNPEYAEAYFNRGNAYAGLNQNERAIEDYDMAVELNPEYAEAYGNRGIAHAAIGKYDKSARDLKMGGILFLKSAKEVDAVKSFDLCFNLRDKIENDDVIYCGLTNYLLSLDADAIIEIRKMQAEDEVLKEILDLTLRKLNGEDISEEINEIEYKEERDEMKMLLDMLKTF</sequence>
<dbReference type="EMBL" id="PQXF01000010">
    <property type="protein sequence ID" value="PXF60920.1"/>
    <property type="molecule type" value="Genomic_DNA"/>
</dbReference>
<evidence type="ECO:0000313" key="2">
    <source>
        <dbReference type="Proteomes" id="UP000248329"/>
    </source>
</evidence>
<dbReference type="Proteomes" id="UP000248329">
    <property type="component" value="Unassembled WGS sequence"/>
</dbReference>
<name>A0AC61L3Q9_9EURY</name>
<evidence type="ECO:0000313" key="1">
    <source>
        <dbReference type="EMBL" id="PXF60920.1"/>
    </source>
</evidence>
<proteinExistence type="predicted"/>
<reference evidence="1" key="1">
    <citation type="submission" date="2018-01" db="EMBL/GenBank/DDBJ databases">
        <authorList>
            <person name="Krukenberg V."/>
        </authorList>
    </citation>
    <scope>NUCLEOTIDE SEQUENCE</scope>
    <source>
        <strain evidence="1">E20ANME2</strain>
    </source>
</reference>
<gene>
    <name evidence="1" type="ORF">C4B59_07075</name>
</gene>
<accession>A0AC61L3Q9</accession>
<organism evidence="1 2">
    <name type="scientific">Candidatus Methanogaster sp</name>
    <dbReference type="NCBI Taxonomy" id="3386292"/>
    <lineage>
        <taxon>Archaea</taxon>
        <taxon>Methanobacteriati</taxon>
        <taxon>Methanobacteriota</taxon>
        <taxon>Stenosarchaea group</taxon>
        <taxon>Methanomicrobia</taxon>
        <taxon>Methanosarcinales</taxon>
        <taxon>ANME-2 cluster</taxon>
        <taxon>Candidatus Methanogasteraceae</taxon>
        <taxon>Candidatus Methanogaster</taxon>
    </lineage>
</organism>
<comment type="caution">
    <text evidence="1">The sequence shown here is derived from an EMBL/GenBank/DDBJ whole genome shotgun (WGS) entry which is preliminary data.</text>
</comment>
<protein>
    <submittedName>
        <fullName evidence="1">Uncharacterized protein</fullName>
    </submittedName>
</protein>